<accession>A0A3N5BM04</accession>
<feature type="coiled-coil region" evidence="2">
    <location>
        <begin position="38"/>
        <end position="79"/>
    </location>
</feature>
<keyword evidence="4" id="KW-1185">Reference proteome</keyword>
<dbReference type="InterPro" id="IPR010273">
    <property type="entry name" value="DUF881"/>
</dbReference>
<comment type="similarity">
    <text evidence="1">Belongs to the UPF0749 family.</text>
</comment>
<dbReference type="EMBL" id="RKRE01000002">
    <property type="protein sequence ID" value="RPF46775.1"/>
    <property type="molecule type" value="Genomic_DNA"/>
</dbReference>
<dbReference type="PANTHER" id="PTHR37313">
    <property type="entry name" value="UPF0749 PROTEIN RV1825"/>
    <property type="match status" value="1"/>
</dbReference>
<name>A0A3N5BM04_9THEO</name>
<reference evidence="3 4" key="1">
    <citation type="submission" date="2018-11" db="EMBL/GenBank/DDBJ databases">
        <title>Genomic Encyclopedia of Type Strains, Phase IV (KMG-IV): sequencing the most valuable type-strain genomes for metagenomic binning, comparative biology and taxonomic classification.</title>
        <authorList>
            <person name="Goeker M."/>
        </authorList>
    </citation>
    <scope>NUCLEOTIDE SEQUENCE [LARGE SCALE GENOMIC DNA]</scope>
    <source>
        <strain evidence="3 4">DSM 102936</strain>
    </source>
</reference>
<organism evidence="3 4">
    <name type="scientific">Thermodesulfitimonas autotrophica</name>
    <dbReference type="NCBI Taxonomy" id="1894989"/>
    <lineage>
        <taxon>Bacteria</taxon>
        <taxon>Bacillati</taxon>
        <taxon>Bacillota</taxon>
        <taxon>Clostridia</taxon>
        <taxon>Thermoanaerobacterales</taxon>
        <taxon>Thermoanaerobacteraceae</taxon>
        <taxon>Thermodesulfitimonas</taxon>
    </lineage>
</organism>
<protein>
    <submittedName>
        <fullName evidence="3">Uncharacterized protein YlxW (UPF0749 family)</fullName>
    </submittedName>
</protein>
<evidence type="ECO:0000313" key="4">
    <source>
        <dbReference type="Proteomes" id="UP000282654"/>
    </source>
</evidence>
<keyword evidence="2" id="KW-0175">Coiled coil</keyword>
<dbReference type="OrthoDB" id="9776196at2"/>
<evidence type="ECO:0000313" key="3">
    <source>
        <dbReference type="EMBL" id="RPF46775.1"/>
    </source>
</evidence>
<dbReference type="Pfam" id="PF05949">
    <property type="entry name" value="DUF881"/>
    <property type="match status" value="1"/>
</dbReference>
<evidence type="ECO:0000256" key="2">
    <source>
        <dbReference type="SAM" id="Coils"/>
    </source>
</evidence>
<dbReference type="AlphaFoldDB" id="A0A3N5BM04"/>
<sequence>MLRRYLAVVFVSLVLGLLVVFQFRTTNQVEQSVPYDRAHELTVELKALAKERAGLEAEVRDLEEKLSRARLGYAQAEEAIKAEVKDASILAGVTPMVGPGVRVLLSNRGTTTPQGAIFAVRDEDLLKIVNELRAAGAEVLSINGQRLLSTSEIRLAGAYINVNLRRITPPYEIIAIGDPVALRSSLEIKGGLVETLRDWGIDVTVETKDRVIVPAYQGPFRYQYARPVRGPA</sequence>
<dbReference type="Gene3D" id="3.30.70.1880">
    <property type="entry name" value="Protein of unknown function DUF881"/>
    <property type="match status" value="1"/>
</dbReference>
<proteinExistence type="inferred from homology"/>
<dbReference type="PANTHER" id="PTHR37313:SF2">
    <property type="entry name" value="UPF0749 PROTEIN YLXX"/>
    <property type="match status" value="1"/>
</dbReference>
<evidence type="ECO:0000256" key="1">
    <source>
        <dbReference type="ARBA" id="ARBA00009108"/>
    </source>
</evidence>
<gene>
    <name evidence="3" type="ORF">EDD75_1033</name>
</gene>
<comment type="caution">
    <text evidence="3">The sequence shown here is derived from an EMBL/GenBank/DDBJ whole genome shotgun (WGS) entry which is preliminary data.</text>
</comment>
<dbReference type="Proteomes" id="UP000282654">
    <property type="component" value="Unassembled WGS sequence"/>
</dbReference>
<dbReference type="RefSeq" id="WP_123928991.1">
    <property type="nucleotide sequence ID" value="NZ_RKRE01000002.1"/>
</dbReference>